<accession>Q14W95</accession>
<evidence type="ECO:0000313" key="2">
    <source>
        <dbReference type="Proteomes" id="UP000120576"/>
    </source>
</evidence>
<name>Q14W95_9VIRU</name>
<dbReference type="Proteomes" id="UP000120576">
    <property type="component" value="Genome"/>
</dbReference>
<proteinExistence type="predicted"/>
<dbReference type="KEGG" id="vg:5179456"/>
<dbReference type="GeneID" id="5179456"/>
<reference evidence="1 2" key="1">
    <citation type="journal article" date="2006" name="J. Gen. Virol.">
        <title>Genome sequences of two frog herpesviruses.</title>
        <authorList>
            <person name="Davison A.J."/>
            <person name="Cunningham C."/>
            <person name="Sauerbier W."/>
            <person name="McKinnell R.G."/>
        </authorList>
    </citation>
    <scope>NUCLEOTIDE SEQUENCE [LARGE SCALE GENOMIC DNA]</scope>
    <source>
        <strain evidence="1">ATCC VR-568</strain>
    </source>
</reference>
<dbReference type="RefSeq" id="YP_656519.1">
    <property type="nucleotide sequence ID" value="NC_008210.1"/>
</dbReference>
<dbReference type="EMBL" id="DQ665652">
    <property type="protein sequence ID" value="ABG25567.1"/>
    <property type="molecule type" value="Genomic_DNA"/>
</dbReference>
<organism evidence="1 2">
    <name type="scientific">Ranid herpesvirus 2</name>
    <dbReference type="NCBI Taxonomy" id="389214"/>
    <lineage>
        <taxon>Viruses</taxon>
        <taxon>Duplodnaviria</taxon>
        <taxon>Heunggongvirae</taxon>
        <taxon>Peploviricota</taxon>
        <taxon>Herviviricetes</taxon>
        <taxon>Herpesvirales</taxon>
        <taxon>Alloherpesviridae</taxon>
        <taxon>Batravirus</taxon>
        <taxon>Batravirus ranidallo2</taxon>
    </lineage>
</organism>
<evidence type="ECO:0000313" key="1">
    <source>
        <dbReference type="EMBL" id="ABG25567.1"/>
    </source>
</evidence>
<protein>
    <submittedName>
        <fullName evidence="1">ORF11</fullName>
    </submittedName>
</protein>
<sequence length="534" mass="61581">MESPLILRLVSDLTAEECEPLTTGVNDLYAAYAKGWLPGMLEPYNVTFSEAFKILEPVLCAMPDTVVPSLEDPTQYMTCPASYAVEIATKQTEEEQVKFLEWTIATYPPFQKYILQRLVTGGFRNQYYLLYRALSLDSFPMRKRQIVSPLYGYLLGLQEKYPYVERLEQAVVERETERRDFPTGPYNLLKNYYGVKNSIQALASVVNHLYSYKQQERLGRLLSVALNGVGKATYEDIRLMLRSVKEEESWLPGLNHLFRLEYCSVFDVLKPIAAQAFKPRELRALIYYNRSRPKFADMQTCVQQLTSLEHESYDKITHFMETCFERHSNLIKDVRDTIKKLKPVNAFQLKHQLSTVLGTPVSPKCTPFHTYLKKLMREFPGLPGMLETLLHLEMHYGRLKELQVRNLLGMKAADAALCAVDENGTTKPSYTFLQLSERTINNLVTLMCQTYSYDDLCACGQTIALALVPTCRFQIKYQLEPSDVRQAVVWLDSLRHPLQMLTKPLVKPCMESNESYWFFDNCAPPDHILMDINF</sequence>
<keyword evidence="2" id="KW-1185">Reference proteome</keyword>